<feature type="region of interest" description="Disordered" evidence="1">
    <location>
        <begin position="29"/>
        <end position="58"/>
    </location>
</feature>
<protein>
    <submittedName>
        <fullName evidence="2">Uncharacterized protein</fullName>
    </submittedName>
</protein>
<gene>
    <name evidence="2" type="ORF">PCOR1329_LOCUS60676</name>
</gene>
<dbReference type="EMBL" id="CAUYUJ010017608">
    <property type="protein sequence ID" value="CAK0876241.1"/>
    <property type="molecule type" value="Genomic_DNA"/>
</dbReference>
<organism evidence="2 3">
    <name type="scientific">Prorocentrum cordatum</name>
    <dbReference type="NCBI Taxonomy" id="2364126"/>
    <lineage>
        <taxon>Eukaryota</taxon>
        <taxon>Sar</taxon>
        <taxon>Alveolata</taxon>
        <taxon>Dinophyceae</taxon>
        <taxon>Prorocentrales</taxon>
        <taxon>Prorocentraceae</taxon>
        <taxon>Prorocentrum</taxon>
    </lineage>
</organism>
<comment type="caution">
    <text evidence="2">The sequence shown here is derived from an EMBL/GenBank/DDBJ whole genome shotgun (WGS) entry which is preliminary data.</text>
</comment>
<proteinExistence type="predicted"/>
<keyword evidence="3" id="KW-1185">Reference proteome</keyword>
<feature type="non-terminal residue" evidence="2">
    <location>
        <position position="1"/>
    </location>
</feature>
<evidence type="ECO:0000313" key="2">
    <source>
        <dbReference type="EMBL" id="CAK0876241.1"/>
    </source>
</evidence>
<reference evidence="2" key="1">
    <citation type="submission" date="2023-10" db="EMBL/GenBank/DDBJ databases">
        <authorList>
            <person name="Chen Y."/>
            <person name="Shah S."/>
            <person name="Dougan E. K."/>
            <person name="Thang M."/>
            <person name="Chan C."/>
        </authorList>
    </citation>
    <scope>NUCLEOTIDE SEQUENCE [LARGE SCALE GENOMIC DNA]</scope>
</reference>
<dbReference type="Proteomes" id="UP001189429">
    <property type="component" value="Unassembled WGS sequence"/>
</dbReference>
<sequence length="58" mass="6787">DTQHLLQDLRQTRRLLGWLRPEVHVLSPEEEDAYWADADRRRAESATPGPSRPRRPSP</sequence>
<name>A0ABN9VTI7_9DINO</name>
<feature type="non-terminal residue" evidence="2">
    <location>
        <position position="58"/>
    </location>
</feature>
<evidence type="ECO:0000313" key="3">
    <source>
        <dbReference type="Proteomes" id="UP001189429"/>
    </source>
</evidence>
<evidence type="ECO:0000256" key="1">
    <source>
        <dbReference type="SAM" id="MobiDB-lite"/>
    </source>
</evidence>
<accession>A0ABN9VTI7</accession>